<protein>
    <submittedName>
        <fullName evidence="4">2,4-dienoyl-CoA reductase</fullName>
    </submittedName>
</protein>
<dbReference type="Gene3D" id="3.20.20.70">
    <property type="entry name" value="Aldolase class I"/>
    <property type="match status" value="1"/>
</dbReference>
<accession>A0A1N6EA86</accession>
<name>A0A1N6EA86_9BACT</name>
<feature type="domain" description="NADH:flavin oxidoreductase/NADH oxidase N-terminal" evidence="3">
    <location>
        <begin position="9"/>
        <end position="329"/>
    </location>
</feature>
<sequence length="366" mass="38897">MMKVFEKKRINGLELANSFVRSATAEGASLPNDEVSKHHTATLAALAKGGVGLIIAGSASVSPEGGAPGIAGIYADSQIEGHRRTTDAVHAGGGKIALQIFHNGKMTSKAATGLTVLAVSKDNDMGDDVKEMDAADFKRIGEAFVQATVRAKKAGYDAVQFHVAHGYFLHQVLSPMDNRRTDEYGGTLEKRIRFIAESIAATRKAVGPDYPLLLKISSEDFIEGGVTLEDALEATKQFVAAGIDAVETSSGLAGDIARLGINSFAKEAYNRKQAAYFKENLSVPVMLVGGLRSLDVAEIMLKDGVADFISLSRPLIAEPDLINRWKSGSTEKAFCKSCNGCFKPLMTGDAVVCSVKRALEKKNGTT</sequence>
<dbReference type="PANTHER" id="PTHR43656:SF2">
    <property type="entry name" value="BINDING OXIDOREDUCTASE, PUTATIVE (AFU_ORTHOLOGUE AFUA_2G08260)-RELATED"/>
    <property type="match status" value="1"/>
</dbReference>
<evidence type="ECO:0000259" key="3">
    <source>
        <dbReference type="Pfam" id="PF00724"/>
    </source>
</evidence>
<dbReference type="InterPro" id="IPR013785">
    <property type="entry name" value="Aldolase_TIM"/>
</dbReference>
<dbReference type="PANTHER" id="PTHR43656">
    <property type="entry name" value="BINDING OXIDOREDUCTASE, PUTATIVE (AFU_ORTHOLOGUE AFUA_2G08260)-RELATED"/>
    <property type="match status" value="1"/>
</dbReference>
<dbReference type="CDD" id="cd02803">
    <property type="entry name" value="OYE_like_FMN_family"/>
    <property type="match status" value="1"/>
</dbReference>
<dbReference type="OrthoDB" id="9784632at2"/>
<keyword evidence="2" id="KW-0560">Oxidoreductase</keyword>
<dbReference type="AlphaFoldDB" id="A0A1N6EA86"/>
<evidence type="ECO:0000256" key="1">
    <source>
        <dbReference type="ARBA" id="ARBA00022630"/>
    </source>
</evidence>
<dbReference type="EMBL" id="FSRG01000003">
    <property type="protein sequence ID" value="SIN79827.1"/>
    <property type="molecule type" value="Genomic_DNA"/>
</dbReference>
<dbReference type="SUPFAM" id="SSF51395">
    <property type="entry name" value="FMN-linked oxidoreductases"/>
    <property type="match status" value="1"/>
</dbReference>
<evidence type="ECO:0000256" key="2">
    <source>
        <dbReference type="ARBA" id="ARBA00023002"/>
    </source>
</evidence>
<keyword evidence="1" id="KW-0285">Flavoprotein</keyword>
<proteinExistence type="predicted"/>
<evidence type="ECO:0000313" key="4">
    <source>
        <dbReference type="EMBL" id="SIN79827.1"/>
    </source>
</evidence>
<dbReference type="InterPro" id="IPR051799">
    <property type="entry name" value="NADH_flavin_oxidoreductase"/>
</dbReference>
<evidence type="ECO:0000313" key="5">
    <source>
        <dbReference type="Proteomes" id="UP000184694"/>
    </source>
</evidence>
<dbReference type="GO" id="GO:0010181">
    <property type="term" value="F:FMN binding"/>
    <property type="evidence" value="ECO:0007669"/>
    <property type="project" value="InterPro"/>
</dbReference>
<dbReference type="Proteomes" id="UP000184694">
    <property type="component" value="Unassembled WGS sequence"/>
</dbReference>
<organism evidence="4 5">
    <name type="scientific">Halodesulfovibrio marinisediminis DSM 17456</name>
    <dbReference type="NCBI Taxonomy" id="1121457"/>
    <lineage>
        <taxon>Bacteria</taxon>
        <taxon>Pseudomonadati</taxon>
        <taxon>Thermodesulfobacteriota</taxon>
        <taxon>Desulfovibrionia</taxon>
        <taxon>Desulfovibrionales</taxon>
        <taxon>Desulfovibrionaceae</taxon>
        <taxon>Halodesulfovibrio</taxon>
    </lineage>
</organism>
<keyword evidence="5" id="KW-1185">Reference proteome</keyword>
<reference evidence="5" key="1">
    <citation type="submission" date="2016-11" db="EMBL/GenBank/DDBJ databases">
        <authorList>
            <person name="Varghese N."/>
            <person name="Submissions S."/>
        </authorList>
    </citation>
    <scope>NUCLEOTIDE SEQUENCE [LARGE SCALE GENOMIC DNA]</scope>
    <source>
        <strain evidence="5">DSM 17456</strain>
    </source>
</reference>
<dbReference type="GO" id="GO:0016491">
    <property type="term" value="F:oxidoreductase activity"/>
    <property type="evidence" value="ECO:0007669"/>
    <property type="project" value="UniProtKB-KW"/>
</dbReference>
<dbReference type="STRING" id="1121457.SAMN02745161_0821"/>
<dbReference type="RefSeq" id="WP_074215661.1">
    <property type="nucleotide sequence ID" value="NZ_FSRG01000003.1"/>
</dbReference>
<gene>
    <name evidence="4" type="ORF">SAMN02745161_0821</name>
</gene>
<dbReference type="InterPro" id="IPR001155">
    <property type="entry name" value="OxRdtase_FMN_N"/>
</dbReference>
<dbReference type="Pfam" id="PF00724">
    <property type="entry name" value="Oxidored_FMN"/>
    <property type="match status" value="1"/>
</dbReference>